<dbReference type="Pfam" id="PF01395">
    <property type="entry name" value="PBP_GOBP"/>
    <property type="match status" value="1"/>
</dbReference>
<dbReference type="PANTHER" id="PTHR11857">
    <property type="entry name" value="ODORANT BINDING PROTEIN-RELATED"/>
    <property type="match status" value="1"/>
</dbReference>
<accession>A0A9P0FDE3</accession>
<feature type="chain" id="PRO_5040473308" evidence="5">
    <location>
        <begin position="18"/>
        <end position="130"/>
    </location>
</feature>
<dbReference type="EMBL" id="OV121133">
    <property type="protein sequence ID" value="CAH0551620.1"/>
    <property type="molecule type" value="Genomic_DNA"/>
</dbReference>
<gene>
    <name evidence="6" type="ORF">MELIAE_LOCUS4186</name>
</gene>
<evidence type="ECO:0000256" key="2">
    <source>
        <dbReference type="ARBA" id="ARBA00008098"/>
    </source>
</evidence>
<dbReference type="PANTHER" id="PTHR11857:SF43">
    <property type="entry name" value="GEO07291P1-RELATED"/>
    <property type="match status" value="1"/>
</dbReference>
<comment type="similarity">
    <text evidence="2">Belongs to the PBP/GOBP family.</text>
</comment>
<dbReference type="InterPro" id="IPR006170">
    <property type="entry name" value="PBP/GOBP"/>
</dbReference>
<name>A0A9P0FDE3_BRAAE</name>
<evidence type="ECO:0000256" key="1">
    <source>
        <dbReference type="ARBA" id="ARBA00004613"/>
    </source>
</evidence>
<evidence type="ECO:0000313" key="6">
    <source>
        <dbReference type="EMBL" id="CAH0551620.1"/>
    </source>
</evidence>
<evidence type="ECO:0000256" key="4">
    <source>
        <dbReference type="ARBA" id="ARBA00022729"/>
    </source>
</evidence>
<dbReference type="SUPFAM" id="SSF47565">
    <property type="entry name" value="Insect pheromone/odorant-binding proteins"/>
    <property type="match status" value="1"/>
</dbReference>
<dbReference type="GO" id="GO:0005615">
    <property type="term" value="C:extracellular space"/>
    <property type="evidence" value="ECO:0007669"/>
    <property type="project" value="TreeGrafter"/>
</dbReference>
<evidence type="ECO:0000256" key="5">
    <source>
        <dbReference type="SAM" id="SignalP"/>
    </source>
</evidence>
<proteinExistence type="inferred from homology"/>
<dbReference type="CDD" id="cd23992">
    <property type="entry name" value="PBP_GOBP"/>
    <property type="match status" value="1"/>
</dbReference>
<dbReference type="SMART" id="SM00708">
    <property type="entry name" value="PhBP"/>
    <property type="match status" value="1"/>
</dbReference>
<evidence type="ECO:0000313" key="7">
    <source>
        <dbReference type="Proteomes" id="UP001154078"/>
    </source>
</evidence>
<keyword evidence="7" id="KW-1185">Reference proteome</keyword>
<evidence type="ECO:0000256" key="3">
    <source>
        <dbReference type="ARBA" id="ARBA00022525"/>
    </source>
</evidence>
<keyword evidence="3" id="KW-0964">Secreted</keyword>
<protein>
    <submittedName>
        <fullName evidence="6">Uncharacterized protein</fullName>
    </submittedName>
</protein>
<reference evidence="6" key="1">
    <citation type="submission" date="2021-12" db="EMBL/GenBank/DDBJ databases">
        <authorList>
            <person name="King R."/>
        </authorList>
    </citation>
    <scope>NUCLEOTIDE SEQUENCE</scope>
</reference>
<dbReference type="GO" id="GO:0005549">
    <property type="term" value="F:odorant binding"/>
    <property type="evidence" value="ECO:0007669"/>
    <property type="project" value="InterPro"/>
</dbReference>
<comment type="subcellular location">
    <subcellularLocation>
        <location evidence="1">Secreted</location>
    </subcellularLocation>
</comment>
<dbReference type="OrthoDB" id="8194670at2759"/>
<dbReference type="Gene3D" id="1.10.238.20">
    <property type="entry name" value="Pheromone/general odorant binding protein domain"/>
    <property type="match status" value="1"/>
</dbReference>
<dbReference type="Proteomes" id="UP001154078">
    <property type="component" value="Chromosome 2"/>
</dbReference>
<sequence length="130" mass="14720">MKILVLLCFVVVGVVTGKGKINEEDMAKLLKLSEECKKETGIDETISKKARMGEFVEDAKLKEQIFCVNKKSKIQDESGKFLIENIKSYINKYTNSMDKTNEIVEKCFKEKDTAQQSAFEAAKCMHPMVA</sequence>
<keyword evidence="4 5" id="KW-0732">Signal</keyword>
<feature type="signal peptide" evidence="5">
    <location>
        <begin position="1"/>
        <end position="17"/>
    </location>
</feature>
<dbReference type="AlphaFoldDB" id="A0A9P0FDE3"/>
<dbReference type="GO" id="GO:0007608">
    <property type="term" value="P:sensory perception of smell"/>
    <property type="evidence" value="ECO:0007669"/>
    <property type="project" value="TreeGrafter"/>
</dbReference>
<dbReference type="InterPro" id="IPR036728">
    <property type="entry name" value="PBP_GOBP_sf"/>
</dbReference>
<organism evidence="6 7">
    <name type="scientific">Brassicogethes aeneus</name>
    <name type="common">Rape pollen beetle</name>
    <name type="synonym">Meligethes aeneus</name>
    <dbReference type="NCBI Taxonomy" id="1431903"/>
    <lineage>
        <taxon>Eukaryota</taxon>
        <taxon>Metazoa</taxon>
        <taxon>Ecdysozoa</taxon>
        <taxon>Arthropoda</taxon>
        <taxon>Hexapoda</taxon>
        <taxon>Insecta</taxon>
        <taxon>Pterygota</taxon>
        <taxon>Neoptera</taxon>
        <taxon>Endopterygota</taxon>
        <taxon>Coleoptera</taxon>
        <taxon>Polyphaga</taxon>
        <taxon>Cucujiformia</taxon>
        <taxon>Nitidulidae</taxon>
        <taxon>Meligethinae</taxon>
        <taxon>Brassicogethes</taxon>
    </lineage>
</organism>